<evidence type="ECO:0000256" key="1">
    <source>
        <dbReference type="SAM" id="Phobius"/>
    </source>
</evidence>
<sequence>MNRLVRVELRRMVARRATWVVLGLCAVLACLVVYGSHQSTRYLTPANRAQAAQGFDQSHADWVAHHDEWTKDCLKNAPPEAKADPSACAMPEPTLENFLGGSSLRQVVRESVSGTTGAVMFLAFLLGATFVAAEFSSGTMSTWLTFEPRRLRVFLSKVQAPVVGGVAVAAVMALICGVGVWWVARGLGLTAEASTAEQAAVVWTWVRLLAVGAFAGALGAAVGFVVRNTAACLGIAVAYGVVAELIVAGFLGPARRWLISTNLRAVVDHGTAYLTDRCTPDPQQQGILSCTSVEHHVSLGSGAAYLVVVCLAVVAISAWSYQRRDVG</sequence>
<keyword evidence="1" id="KW-0812">Transmembrane</keyword>
<dbReference type="PANTHER" id="PTHR43471">
    <property type="entry name" value="ABC TRANSPORTER PERMEASE"/>
    <property type="match status" value="1"/>
</dbReference>
<name>A0ABT6C6C7_9MICO</name>
<gene>
    <name evidence="2" type="ORF">P4R38_08490</name>
</gene>
<comment type="caution">
    <text evidence="2">The sequence shown here is derived from an EMBL/GenBank/DDBJ whole genome shotgun (WGS) entry which is preliminary data.</text>
</comment>
<keyword evidence="1" id="KW-0472">Membrane</keyword>
<dbReference type="RefSeq" id="WP_275239002.1">
    <property type="nucleotide sequence ID" value="NZ_JARFJC010000031.1"/>
</dbReference>
<dbReference type="EMBL" id="JAROAV010000027">
    <property type="protein sequence ID" value="MDF8264276.1"/>
    <property type="molecule type" value="Genomic_DNA"/>
</dbReference>
<keyword evidence="3" id="KW-1185">Reference proteome</keyword>
<feature type="transmembrane region" description="Helical" evidence="1">
    <location>
        <begin position="302"/>
        <end position="321"/>
    </location>
</feature>
<evidence type="ECO:0000313" key="3">
    <source>
        <dbReference type="Proteomes" id="UP001528912"/>
    </source>
</evidence>
<keyword evidence="1" id="KW-1133">Transmembrane helix</keyword>
<feature type="transmembrane region" description="Helical" evidence="1">
    <location>
        <begin position="204"/>
        <end position="226"/>
    </location>
</feature>
<feature type="transmembrane region" description="Helical" evidence="1">
    <location>
        <begin position="233"/>
        <end position="254"/>
    </location>
</feature>
<reference evidence="2 3" key="1">
    <citation type="submission" date="2023-03" db="EMBL/GenBank/DDBJ databases">
        <title>YIM 133296 draft genome.</title>
        <authorList>
            <person name="Xiong L."/>
        </authorList>
    </citation>
    <scope>NUCLEOTIDE SEQUENCE [LARGE SCALE GENOMIC DNA]</scope>
    <source>
        <strain evidence="2 3">YIM 133296</strain>
    </source>
</reference>
<accession>A0ABT6C6C7</accession>
<proteinExistence type="predicted"/>
<dbReference type="Pfam" id="PF12679">
    <property type="entry name" value="ABC2_membrane_2"/>
    <property type="match status" value="1"/>
</dbReference>
<dbReference type="Proteomes" id="UP001528912">
    <property type="component" value="Unassembled WGS sequence"/>
</dbReference>
<dbReference type="PROSITE" id="PS51257">
    <property type="entry name" value="PROKAR_LIPOPROTEIN"/>
    <property type="match status" value="1"/>
</dbReference>
<protein>
    <submittedName>
        <fullName evidence="2">ABC transporter permease subunit</fullName>
    </submittedName>
</protein>
<evidence type="ECO:0000313" key="2">
    <source>
        <dbReference type="EMBL" id="MDF8264276.1"/>
    </source>
</evidence>
<organism evidence="2 3">
    <name type="scientific">Luteipulveratus flavus</name>
    <dbReference type="NCBI Taxonomy" id="3031728"/>
    <lineage>
        <taxon>Bacteria</taxon>
        <taxon>Bacillati</taxon>
        <taxon>Actinomycetota</taxon>
        <taxon>Actinomycetes</taxon>
        <taxon>Micrococcales</taxon>
        <taxon>Dermacoccaceae</taxon>
        <taxon>Luteipulveratus</taxon>
    </lineage>
</organism>
<feature type="transmembrane region" description="Helical" evidence="1">
    <location>
        <begin position="118"/>
        <end position="146"/>
    </location>
</feature>
<feature type="transmembrane region" description="Helical" evidence="1">
    <location>
        <begin position="158"/>
        <end position="184"/>
    </location>
</feature>